<reference evidence="1" key="2">
    <citation type="submission" date="2020-05" db="UniProtKB">
        <authorList>
            <consortium name="EnsemblMetazoa"/>
        </authorList>
    </citation>
    <scope>IDENTIFICATION</scope>
    <source>
        <strain evidence="1">WRAIR2</strain>
    </source>
</reference>
<organism evidence="1 2">
    <name type="scientific">Anopheles dirus</name>
    <dbReference type="NCBI Taxonomy" id="7168"/>
    <lineage>
        <taxon>Eukaryota</taxon>
        <taxon>Metazoa</taxon>
        <taxon>Ecdysozoa</taxon>
        <taxon>Arthropoda</taxon>
        <taxon>Hexapoda</taxon>
        <taxon>Insecta</taxon>
        <taxon>Pterygota</taxon>
        <taxon>Neoptera</taxon>
        <taxon>Endopterygota</taxon>
        <taxon>Diptera</taxon>
        <taxon>Nematocera</taxon>
        <taxon>Culicoidea</taxon>
        <taxon>Culicidae</taxon>
        <taxon>Anophelinae</taxon>
        <taxon>Anopheles</taxon>
    </lineage>
</organism>
<name>A0A182NH44_9DIPT</name>
<keyword evidence="2" id="KW-1185">Reference proteome</keyword>
<proteinExistence type="predicted"/>
<dbReference type="Proteomes" id="UP000075884">
    <property type="component" value="Unassembled WGS sequence"/>
</dbReference>
<evidence type="ECO:0000313" key="1">
    <source>
        <dbReference type="EnsemblMetazoa" id="ADIR006967-PA"/>
    </source>
</evidence>
<sequence>MGCSHWKTVKFKVVSCRTGNADRAWLFEHRNNRPPSAEQLLQRIGQLKLDRPEPNGATPSGRLGTLFQTVIL</sequence>
<dbReference type="AlphaFoldDB" id="A0A182NH44"/>
<accession>A0A182NH44</accession>
<reference evidence="2" key="1">
    <citation type="submission" date="2013-03" db="EMBL/GenBank/DDBJ databases">
        <title>The Genome Sequence of Anopheles dirus WRAIR2.</title>
        <authorList>
            <consortium name="The Broad Institute Genomics Platform"/>
            <person name="Neafsey D.E."/>
            <person name="Walton C."/>
            <person name="Walker B."/>
            <person name="Young S.K."/>
            <person name="Zeng Q."/>
            <person name="Gargeya S."/>
            <person name="Fitzgerald M."/>
            <person name="Haas B."/>
            <person name="Abouelleil A."/>
            <person name="Allen A.W."/>
            <person name="Alvarado L."/>
            <person name="Arachchi H.M."/>
            <person name="Berlin A.M."/>
            <person name="Chapman S.B."/>
            <person name="Gainer-Dewar J."/>
            <person name="Goldberg J."/>
            <person name="Griggs A."/>
            <person name="Gujja S."/>
            <person name="Hansen M."/>
            <person name="Howarth C."/>
            <person name="Imamovic A."/>
            <person name="Ireland A."/>
            <person name="Larimer J."/>
            <person name="McCowan C."/>
            <person name="Murphy C."/>
            <person name="Pearson M."/>
            <person name="Poon T.W."/>
            <person name="Priest M."/>
            <person name="Roberts A."/>
            <person name="Saif S."/>
            <person name="Shea T."/>
            <person name="Sisk P."/>
            <person name="Sykes S."/>
            <person name="Wortman J."/>
            <person name="Nusbaum C."/>
            <person name="Birren B."/>
        </authorList>
    </citation>
    <scope>NUCLEOTIDE SEQUENCE [LARGE SCALE GENOMIC DNA]</scope>
    <source>
        <strain evidence="2">WRAIR2</strain>
    </source>
</reference>
<dbReference type="EnsemblMetazoa" id="ADIR006967-RA">
    <property type="protein sequence ID" value="ADIR006967-PA"/>
    <property type="gene ID" value="ADIR006967"/>
</dbReference>
<protein>
    <submittedName>
        <fullName evidence="1">Uncharacterized protein</fullName>
    </submittedName>
</protein>
<evidence type="ECO:0000313" key="2">
    <source>
        <dbReference type="Proteomes" id="UP000075884"/>
    </source>
</evidence>
<dbReference type="VEuPathDB" id="VectorBase:ADIR006967"/>